<keyword evidence="9" id="KW-1185">Reference proteome</keyword>
<comment type="caution">
    <text evidence="8">The sequence shown here is derived from an EMBL/GenBank/DDBJ whole genome shotgun (WGS) entry which is preliminary data.</text>
</comment>
<accession>A0AAN9UUV8</accession>
<dbReference type="GO" id="GO:0005840">
    <property type="term" value="C:ribosome"/>
    <property type="evidence" value="ECO:0007669"/>
    <property type="project" value="UniProtKB-KW"/>
</dbReference>
<gene>
    <name evidence="8" type="ORF">SLS62_003579</name>
</gene>
<dbReference type="InterPro" id="IPR018305">
    <property type="entry name" value="Ribosomal_m50"/>
</dbReference>
<dbReference type="EMBL" id="JAKJXP020000020">
    <property type="protein sequence ID" value="KAK7754558.1"/>
    <property type="molecule type" value="Genomic_DNA"/>
</dbReference>
<feature type="compositionally biased region" description="Low complexity" evidence="7">
    <location>
        <begin position="34"/>
        <end position="57"/>
    </location>
</feature>
<keyword evidence="3" id="KW-0689">Ribosomal protein</keyword>
<protein>
    <recommendedName>
        <fullName evidence="6">Large ribosomal subunit protein mL50</fullName>
    </recommendedName>
</protein>
<name>A0AAN9UUV8_9PEZI</name>
<evidence type="ECO:0000256" key="6">
    <source>
        <dbReference type="ARBA" id="ARBA00035183"/>
    </source>
</evidence>
<reference evidence="8 9" key="1">
    <citation type="submission" date="2024-02" db="EMBL/GenBank/DDBJ databases">
        <title>De novo assembly and annotation of 12 fungi associated with fruit tree decline syndrome in Ontario, Canada.</title>
        <authorList>
            <person name="Sulman M."/>
            <person name="Ellouze W."/>
            <person name="Ilyukhin E."/>
        </authorList>
    </citation>
    <scope>NUCLEOTIDE SEQUENCE [LARGE SCALE GENOMIC DNA]</scope>
    <source>
        <strain evidence="8 9">M11/M66-122</strain>
    </source>
</reference>
<keyword evidence="5" id="KW-0687">Ribonucleoprotein</keyword>
<dbReference type="GO" id="GO:0005739">
    <property type="term" value="C:mitochondrion"/>
    <property type="evidence" value="ECO:0007669"/>
    <property type="project" value="UniProtKB-SubCell"/>
</dbReference>
<evidence type="ECO:0000256" key="4">
    <source>
        <dbReference type="ARBA" id="ARBA00023128"/>
    </source>
</evidence>
<evidence type="ECO:0000256" key="5">
    <source>
        <dbReference type="ARBA" id="ARBA00023274"/>
    </source>
</evidence>
<dbReference type="AlphaFoldDB" id="A0AAN9UUV8"/>
<dbReference type="Pfam" id="PF10501">
    <property type="entry name" value="Ribosomal_L50"/>
    <property type="match status" value="1"/>
</dbReference>
<evidence type="ECO:0000256" key="7">
    <source>
        <dbReference type="SAM" id="MobiDB-lite"/>
    </source>
</evidence>
<feature type="region of interest" description="Disordered" evidence="7">
    <location>
        <begin position="334"/>
        <end position="354"/>
    </location>
</feature>
<dbReference type="GO" id="GO:1990904">
    <property type="term" value="C:ribonucleoprotein complex"/>
    <property type="evidence" value="ECO:0007669"/>
    <property type="project" value="UniProtKB-KW"/>
</dbReference>
<proteinExistence type="inferred from homology"/>
<evidence type="ECO:0000313" key="8">
    <source>
        <dbReference type="EMBL" id="KAK7754558.1"/>
    </source>
</evidence>
<evidence type="ECO:0000256" key="2">
    <source>
        <dbReference type="ARBA" id="ARBA00008860"/>
    </source>
</evidence>
<sequence length="354" mass="38434">MSSLIHVLKQQQQEGPDEGELTATPPAEAEEYDAAYASPELEDPSSSSSTTPTLYKTPPRRTRAARPADVEVEDPSYVAATTAEGLQAVGGFTGWWDRRENWGGDFAGFRPPGQAGRVNNPALLEAAARRAVVEALALRQAGREADLVSVWPLEDQGEGEGARQFLGVNLVVSSGGGSGGKGEKVELSGDVEGLVESLTWKDSSAIAVAEKKTFLSPKEAAEVRESWDKSWKNVPLDDARIKFAVTKRIFQLTGQLIPDHRLSEITSVGVLLAVLQKPPKPQTLSDELAKRQPALAQELPNVAFAAKRVTRGDRERAVGRFKLIEEEFKKRDLPLDGHGYAQKNKERSWLSGGT</sequence>
<organism evidence="8 9">
    <name type="scientific">Diatrype stigma</name>
    <dbReference type="NCBI Taxonomy" id="117547"/>
    <lineage>
        <taxon>Eukaryota</taxon>
        <taxon>Fungi</taxon>
        <taxon>Dikarya</taxon>
        <taxon>Ascomycota</taxon>
        <taxon>Pezizomycotina</taxon>
        <taxon>Sordariomycetes</taxon>
        <taxon>Xylariomycetidae</taxon>
        <taxon>Xylariales</taxon>
        <taxon>Diatrypaceae</taxon>
        <taxon>Diatrype</taxon>
    </lineage>
</organism>
<evidence type="ECO:0000313" key="9">
    <source>
        <dbReference type="Proteomes" id="UP001320420"/>
    </source>
</evidence>
<keyword evidence="4" id="KW-0496">Mitochondrion</keyword>
<comment type="similarity">
    <text evidence="2">Belongs to the mitochondrion-specific ribosomal protein mL50 family.</text>
</comment>
<evidence type="ECO:0000256" key="3">
    <source>
        <dbReference type="ARBA" id="ARBA00022980"/>
    </source>
</evidence>
<feature type="compositionally biased region" description="Polar residues" evidence="7">
    <location>
        <begin position="1"/>
        <end position="14"/>
    </location>
</feature>
<evidence type="ECO:0000256" key="1">
    <source>
        <dbReference type="ARBA" id="ARBA00004173"/>
    </source>
</evidence>
<comment type="subcellular location">
    <subcellularLocation>
        <location evidence="1">Mitochondrion</location>
    </subcellularLocation>
</comment>
<feature type="region of interest" description="Disordered" evidence="7">
    <location>
        <begin position="1"/>
        <end position="70"/>
    </location>
</feature>
<dbReference type="Proteomes" id="UP001320420">
    <property type="component" value="Unassembled WGS sequence"/>
</dbReference>